<dbReference type="GO" id="GO:0008270">
    <property type="term" value="F:zinc ion binding"/>
    <property type="evidence" value="ECO:0007669"/>
    <property type="project" value="UniProtKB-KW"/>
</dbReference>
<feature type="region of interest" description="Disordered" evidence="8">
    <location>
        <begin position="48"/>
        <end position="68"/>
    </location>
</feature>
<organism evidence="10 11">
    <name type="scientific">Brachionus plicatilis</name>
    <name type="common">Marine rotifer</name>
    <name type="synonym">Brachionus muelleri</name>
    <dbReference type="NCBI Taxonomy" id="10195"/>
    <lineage>
        <taxon>Eukaryota</taxon>
        <taxon>Metazoa</taxon>
        <taxon>Spiralia</taxon>
        <taxon>Gnathifera</taxon>
        <taxon>Rotifera</taxon>
        <taxon>Eurotatoria</taxon>
        <taxon>Monogononta</taxon>
        <taxon>Pseudotrocha</taxon>
        <taxon>Ploima</taxon>
        <taxon>Brachionidae</taxon>
        <taxon>Brachionus</taxon>
    </lineage>
</organism>
<feature type="domain" description="C2H2-type" evidence="9">
    <location>
        <begin position="226"/>
        <end position="253"/>
    </location>
</feature>
<keyword evidence="6" id="KW-0539">Nucleus</keyword>
<evidence type="ECO:0000256" key="3">
    <source>
        <dbReference type="ARBA" id="ARBA00022737"/>
    </source>
</evidence>
<gene>
    <name evidence="10" type="ORF">BpHYR1_034992</name>
</gene>
<keyword evidence="3" id="KW-0677">Repeat</keyword>
<dbReference type="FunFam" id="3.30.160.60:FF:000671">
    <property type="entry name" value="Zinc finger protein 26"/>
    <property type="match status" value="1"/>
</dbReference>
<dbReference type="PANTHER" id="PTHR23235">
    <property type="entry name" value="KRUEPPEL-LIKE TRANSCRIPTION FACTOR"/>
    <property type="match status" value="1"/>
</dbReference>
<feature type="compositionally biased region" description="Polar residues" evidence="8">
    <location>
        <begin position="174"/>
        <end position="192"/>
    </location>
</feature>
<dbReference type="STRING" id="10195.A0A3M7R8T2"/>
<dbReference type="FunFam" id="3.30.160.60:FF:000233">
    <property type="entry name" value="Putative zinc finger protein 362"/>
    <property type="match status" value="1"/>
</dbReference>
<evidence type="ECO:0000256" key="2">
    <source>
        <dbReference type="ARBA" id="ARBA00022723"/>
    </source>
</evidence>
<evidence type="ECO:0000256" key="7">
    <source>
        <dbReference type="PROSITE-ProRule" id="PRU00042"/>
    </source>
</evidence>
<keyword evidence="4 7" id="KW-0863">Zinc-finger</keyword>
<dbReference type="PROSITE" id="PS00028">
    <property type="entry name" value="ZINC_FINGER_C2H2_1"/>
    <property type="match status" value="3"/>
</dbReference>
<evidence type="ECO:0000313" key="10">
    <source>
        <dbReference type="EMBL" id="RNA19841.1"/>
    </source>
</evidence>
<comment type="caution">
    <text evidence="10">The sequence shown here is derived from an EMBL/GenBank/DDBJ whole genome shotgun (WGS) entry which is preliminary data.</text>
</comment>
<feature type="domain" description="C2H2-type" evidence="9">
    <location>
        <begin position="254"/>
        <end position="283"/>
    </location>
</feature>
<feature type="region of interest" description="Disordered" evidence="8">
    <location>
        <begin position="174"/>
        <end position="195"/>
    </location>
</feature>
<proteinExistence type="predicted"/>
<dbReference type="EMBL" id="REGN01003970">
    <property type="protein sequence ID" value="RNA19841.1"/>
    <property type="molecule type" value="Genomic_DNA"/>
</dbReference>
<evidence type="ECO:0000256" key="1">
    <source>
        <dbReference type="ARBA" id="ARBA00004123"/>
    </source>
</evidence>
<evidence type="ECO:0000256" key="8">
    <source>
        <dbReference type="SAM" id="MobiDB-lite"/>
    </source>
</evidence>
<feature type="region of interest" description="Disordered" evidence="8">
    <location>
        <begin position="116"/>
        <end position="144"/>
    </location>
</feature>
<evidence type="ECO:0000259" key="9">
    <source>
        <dbReference type="PROSITE" id="PS50157"/>
    </source>
</evidence>
<dbReference type="InterPro" id="IPR036236">
    <property type="entry name" value="Znf_C2H2_sf"/>
</dbReference>
<dbReference type="GO" id="GO:0005634">
    <property type="term" value="C:nucleus"/>
    <property type="evidence" value="ECO:0007669"/>
    <property type="project" value="UniProtKB-SubCell"/>
</dbReference>
<dbReference type="Pfam" id="PF00096">
    <property type="entry name" value="zf-C2H2"/>
    <property type="match status" value="3"/>
</dbReference>
<evidence type="ECO:0000313" key="11">
    <source>
        <dbReference type="Proteomes" id="UP000276133"/>
    </source>
</evidence>
<accession>A0A3M7R8T2</accession>
<dbReference type="Proteomes" id="UP000276133">
    <property type="component" value="Unassembled WGS sequence"/>
</dbReference>
<sequence>MNTTALDLMNLQFHTIKNNSNASQQQRFSNEEMSHQKIGNSVLNMARGSSLDSRVQAGPAATSTPNPIQQQSAINHDILTNLFFKFDPNLFQKKDHLNFLLANERDSRAVFPVNQQTQDHPNKSMPGQVVNNGPKKSIPTHSDRVDPHYAEVNNQAQMSQQNFYPMPRQVCPNQSLQQQKDSLNESSSSDEQNGGKPYKCSHCFKLFRKKVHLNQHIRIHSGEKPYGCDFCEKRFTQLSHLWQHTRRHTGERPYKCDVGTCDKSFTQLSNLQSHLKTHGIQNTSSTLDQVSLANSFSGVQQKQKKARNSNKRHYCEFCHKRFATEGVIRQHQCMRQSNAYLERTDDGALILKVKQ</sequence>
<dbReference type="InterPro" id="IPR013087">
    <property type="entry name" value="Znf_C2H2_type"/>
</dbReference>
<dbReference type="SUPFAM" id="SSF57667">
    <property type="entry name" value="beta-beta-alpha zinc fingers"/>
    <property type="match status" value="2"/>
</dbReference>
<dbReference type="GO" id="GO:0000981">
    <property type="term" value="F:DNA-binding transcription factor activity, RNA polymerase II-specific"/>
    <property type="evidence" value="ECO:0007669"/>
    <property type="project" value="TreeGrafter"/>
</dbReference>
<keyword evidence="2" id="KW-0479">Metal-binding</keyword>
<evidence type="ECO:0000256" key="4">
    <source>
        <dbReference type="ARBA" id="ARBA00022771"/>
    </source>
</evidence>
<protein>
    <submittedName>
        <fullName evidence="10">Zinc finger protein 384-like</fullName>
    </submittedName>
</protein>
<dbReference type="SMART" id="SM00355">
    <property type="entry name" value="ZnF_C2H2"/>
    <property type="match status" value="4"/>
</dbReference>
<dbReference type="PANTHER" id="PTHR23235:SF142">
    <property type="entry name" value="ZINC FINGER PROTEIN 384"/>
    <property type="match status" value="1"/>
</dbReference>
<feature type="domain" description="C2H2-type" evidence="9">
    <location>
        <begin position="198"/>
        <end position="225"/>
    </location>
</feature>
<evidence type="ECO:0000256" key="6">
    <source>
        <dbReference type="ARBA" id="ARBA00023242"/>
    </source>
</evidence>
<name>A0A3M7R8T2_BRAPC</name>
<evidence type="ECO:0000256" key="5">
    <source>
        <dbReference type="ARBA" id="ARBA00022833"/>
    </source>
</evidence>
<dbReference type="PROSITE" id="PS50157">
    <property type="entry name" value="ZINC_FINGER_C2H2_2"/>
    <property type="match status" value="3"/>
</dbReference>
<dbReference type="GO" id="GO:0000978">
    <property type="term" value="F:RNA polymerase II cis-regulatory region sequence-specific DNA binding"/>
    <property type="evidence" value="ECO:0007669"/>
    <property type="project" value="TreeGrafter"/>
</dbReference>
<comment type="subcellular location">
    <subcellularLocation>
        <location evidence="1">Nucleus</location>
    </subcellularLocation>
</comment>
<dbReference type="OrthoDB" id="654211at2759"/>
<keyword evidence="11" id="KW-1185">Reference proteome</keyword>
<dbReference type="FunFam" id="3.30.160.60:FF:001498">
    <property type="entry name" value="Zinc finger protein 404"/>
    <property type="match status" value="1"/>
</dbReference>
<dbReference type="AlphaFoldDB" id="A0A3M7R8T2"/>
<keyword evidence="5" id="KW-0862">Zinc</keyword>
<dbReference type="Gene3D" id="3.30.160.60">
    <property type="entry name" value="Classic Zinc Finger"/>
    <property type="match status" value="3"/>
</dbReference>
<reference evidence="10 11" key="1">
    <citation type="journal article" date="2018" name="Sci. Rep.">
        <title>Genomic signatures of local adaptation to the degree of environmental predictability in rotifers.</title>
        <authorList>
            <person name="Franch-Gras L."/>
            <person name="Hahn C."/>
            <person name="Garcia-Roger E.M."/>
            <person name="Carmona M.J."/>
            <person name="Serra M."/>
            <person name="Gomez A."/>
        </authorList>
    </citation>
    <scope>NUCLEOTIDE SEQUENCE [LARGE SCALE GENOMIC DNA]</scope>
    <source>
        <strain evidence="10">HYR1</strain>
    </source>
</reference>